<dbReference type="OrthoDB" id="5298483at2"/>
<keyword evidence="3" id="KW-1185">Reference proteome</keyword>
<dbReference type="NCBIfam" id="NF041043">
    <property type="entry name" value="BPSS1780_fam"/>
    <property type="match status" value="1"/>
</dbReference>
<evidence type="ECO:0008006" key="4">
    <source>
        <dbReference type="Google" id="ProtNLM"/>
    </source>
</evidence>
<keyword evidence="1" id="KW-0472">Membrane</keyword>
<dbReference type="InterPro" id="IPR047798">
    <property type="entry name" value="BPSS1780-like"/>
</dbReference>
<feature type="transmembrane region" description="Helical" evidence="1">
    <location>
        <begin position="149"/>
        <end position="168"/>
    </location>
</feature>
<feature type="transmembrane region" description="Helical" evidence="1">
    <location>
        <begin position="227"/>
        <end position="250"/>
    </location>
</feature>
<accession>A0A2S0MEQ1</accession>
<keyword evidence="1" id="KW-0812">Transmembrane</keyword>
<sequence>MRLRVVPARTGAQWVREGLRLFFKQPLAFAGLFFVFMAVTQVLGLVPVVGNFVGLALVPAFTVGMMTAARHVEAGRFPMPAVLLKAFRDSPAKTRAILLLGVLYAAALFAIMLVASDDGKLAALIAANQGQITEETMKDPAMQEAVRNAMGNMLLASILYLPVSILFFHSPALVHWYGVPVVRSLFFSAVAVLRNTGAFFVYFMGWTMVGMTASLVLLMVSGMLGSMAIATAGLLPISLVVASMVMASLWPAFRDCFDTGEEQPAGDLAA</sequence>
<organism evidence="2 3">
    <name type="scientific">Ottowia oryzae</name>
    <dbReference type="NCBI Taxonomy" id="2109914"/>
    <lineage>
        <taxon>Bacteria</taxon>
        <taxon>Pseudomonadati</taxon>
        <taxon>Pseudomonadota</taxon>
        <taxon>Betaproteobacteria</taxon>
        <taxon>Burkholderiales</taxon>
        <taxon>Comamonadaceae</taxon>
        <taxon>Ottowia</taxon>
    </lineage>
</organism>
<evidence type="ECO:0000313" key="2">
    <source>
        <dbReference type="EMBL" id="AVO34372.1"/>
    </source>
</evidence>
<gene>
    <name evidence="2" type="ORF">C6570_09145</name>
</gene>
<feature type="transmembrane region" description="Helical" evidence="1">
    <location>
        <begin position="199"/>
        <end position="220"/>
    </location>
</feature>
<evidence type="ECO:0000256" key="1">
    <source>
        <dbReference type="SAM" id="Phobius"/>
    </source>
</evidence>
<feature type="transmembrane region" description="Helical" evidence="1">
    <location>
        <begin position="49"/>
        <end position="69"/>
    </location>
</feature>
<evidence type="ECO:0000313" key="3">
    <source>
        <dbReference type="Proteomes" id="UP000239709"/>
    </source>
</evidence>
<feature type="transmembrane region" description="Helical" evidence="1">
    <location>
        <begin position="21"/>
        <end position="43"/>
    </location>
</feature>
<dbReference type="EMBL" id="CP027666">
    <property type="protein sequence ID" value="AVO34372.1"/>
    <property type="molecule type" value="Genomic_DNA"/>
</dbReference>
<keyword evidence="1" id="KW-1133">Transmembrane helix</keyword>
<dbReference type="Proteomes" id="UP000239709">
    <property type="component" value="Chromosome"/>
</dbReference>
<protein>
    <recommendedName>
        <fullName evidence="4">DUF2189 domain-containing protein</fullName>
    </recommendedName>
</protein>
<dbReference type="AlphaFoldDB" id="A0A2S0MEQ1"/>
<reference evidence="2 3" key="1">
    <citation type="submission" date="2018-03" db="EMBL/GenBank/DDBJ databases">
        <title>Genome sequencing of Ottowia sp.</title>
        <authorList>
            <person name="Kim S.-J."/>
            <person name="Heo J."/>
            <person name="Kwon S.-W."/>
        </authorList>
    </citation>
    <scope>NUCLEOTIDE SEQUENCE [LARGE SCALE GENOMIC DNA]</scope>
    <source>
        <strain evidence="2 3">KADR8-3</strain>
    </source>
</reference>
<feature type="transmembrane region" description="Helical" evidence="1">
    <location>
        <begin position="96"/>
        <end position="115"/>
    </location>
</feature>
<dbReference type="KEGG" id="otk:C6570_09145"/>
<proteinExistence type="predicted"/>
<name>A0A2S0MEQ1_9BURK</name>
<dbReference type="RefSeq" id="WP_106702925.1">
    <property type="nucleotide sequence ID" value="NZ_CP027666.1"/>
</dbReference>